<dbReference type="GO" id="GO:0006261">
    <property type="term" value="P:DNA-templated DNA replication"/>
    <property type="evidence" value="ECO:0007669"/>
    <property type="project" value="InterPro"/>
</dbReference>
<dbReference type="GO" id="GO:0003677">
    <property type="term" value="F:DNA binding"/>
    <property type="evidence" value="ECO:0007669"/>
    <property type="project" value="InterPro"/>
</dbReference>
<evidence type="ECO:0000259" key="2">
    <source>
        <dbReference type="SMART" id="SM00482"/>
    </source>
</evidence>
<keyword evidence="3" id="KW-0067">ATP-binding</keyword>
<dbReference type="PRINTS" id="PR00868">
    <property type="entry name" value="DNAPOLI"/>
</dbReference>
<name>A0A699VEK7_TANCI</name>
<dbReference type="SMART" id="SM00482">
    <property type="entry name" value="POLAc"/>
    <property type="match status" value="1"/>
</dbReference>
<dbReference type="PANTHER" id="PTHR10133:SF27">
    <property type="entry name" value="DNA POLYMERASE NU"/>
    <property type="match status" value="1"/>
</dbReference>
<dbReference type="SUPFAM" id="SSF56672">
    <property type="entry name" value="DNA/RNA polymerases"/>
    <property type="match status" value="1"/>
</dbReference>
<keyword evidence="1" id="KW-0235">DNA replication</keyword>
<dbReference type="Pfam" id="PF00476">
    <property type="entry name" value="DNA_pol_A"/>
    <property type="match status" value="1"/>
</dbReference>
<keyword evidence="3" id="KW-0547">Nucleotide-binding</keyword>
<feature type="domain" description="DNA-directed DNA polymerase family A palm" evidence="2">
    <location>
        <begin position="1"/>
        <end position="115"/>
    </location>
</feature>
<evidence type="ECO:0000256" key="1">
    <source>
        <dbReference type="ARBA" id="ARBA00022705"/>
    </source>
</evidence>
<comment type="caution">
    <text evidence="3">The sequence shown here is derived from an EMBL/GenBank/DDBJ whole genome shotgun (WGS) entry which is preliminary data.</text>
</comment>
<dbReference type="PANTHER" id="PTHR10133">
    <property type="entry name" value="DNA POLYMERASE I"/>
    <property type="match status" value="1"/>
</dbReference>
<dbReference type="InterPro" id="IPR043502">
    <property type="entry name" value="DNA/RNA_pol_sf"/>
</dbReference>
<dbReference type="InterPro" id="IPR002298">
    <property type="entry name" value="DNA_polymerase_A"/>
</dbReference>
<protein>
    <submittedName>
        <fullName evidence="3">Helicase and polymerase-containing protein TEBICHI isoform X1</fullName>
    </submittedName>
</protein>
<evidence type="ECO:0000313" key="3">
    <source>
        <dbReference type="EMBL" id="GFD33855.1"/>
    </source>
</evidence>
<keyword evidence="3" id="KW-0378">Hydrolase</keyword>
<dbReference type="InterPro" id="IPR001098">
    <property type="entry name" value="DNA-dir_DNA_pol_A_palm_dom"/>
</dbReference>
<dbReference type="GO" id="GO:0006302">
    <property type="term" value="P:double-strand break repair"/>
    <property type="evidence" value="ECO:0007669"/>
    <property type="project" value="TreeGrafter"/>
</dbReference>
<keyword evidence="3" id="KW-0347">Helicase</keyword>
<sequence>GISRKEATDIIDTYFQEFPSVKQFMDDSINRARELEYAETLLKRRRYLRDINSRNATLRGYTERNAINAPIQGTAADIIKMAMINIHDWLEKERLGTKMILQVHDELVFDAVREEVDYVTPKIRELMTTALLLPHGVPLEVEVGTGDNWLKAH</sequence>
<dbReference type="AlphaFoldDB" id="A0A699VEK7"/>
<gene>
    <name evidence="3" type="ORF">Tci_905824</name>
</gene>
<dbReference type="EMBL" id="BKCJ011440059">
    <property type="protein sequence ID" value="GFD33855.1"/>
    <property type="molecule type" value="Genomic_DNA"/>
</dbReference>
<accession>A0A699VEK7</accession>
<dbReference type="Gene3D" id="3.30.70.370">
    <property type="match status" value="1"/>
</dbReference>
<feature type="non-terminal residue" evidence="3">
    <location>
        <position position="1"/>
    </location>
</feature>
<organism evidence="3">
    <name type="scientific">Tanacetum cinerariifolium</name>
    <name type="common">Dalmatian daisy</name>
    <name type="synonym">Chrysanthemum cinerariifolium</name>
    <dbReference type="NCBI Taxonomy" id="118510"/>
    <lineage>
        <taxon>Eukaryota</taxon>
        <taxon>Viridiplantae</taxon>
        <taxon>Streptophyta</taxon>
        <taxon>Embryophyta</taxon>
        <taxon>Tracheophyta</taxon>
        <taxon>Spermatophyta</taxon>
        <taxon>Magnoliopsida</taxon>
        <taxon>eudicotyledons</taxon>
        <taxon>Gunneridae</taxon>
        <taxon>Pentapetalae</taxon>
        <taxon>asterids</taxon>
        <taxon>campanulids</taxon>
        <taxon>Asterales</taxon>
        <taxon>Asteraceae</taxon>
        <taxon>Asteroideae</taxon>
        <taxon>Anthemideae</taxon>
        <taxon>Anthemidinae</taxon>
        <taxon>Tanacetum</taxon>
    </lineage>
</organism>
<dbReference type="GO" id="GO:0003887">
    <property type="term" value="F:DNA-directed DNA polymerase activity"/>
    <property type="evidence" value="ECO:0007669"/>
    <property type="project" value="InterPro"/>
</dbReference>
<proteinExistence type="predicted"/>
<reference evidence="3" key="1">
    <citation type="journal article" date="2019" name="Sci. Rep.">
        <title>Draft genome of Tanacetum cinerariifolium, the natural source of mosquito coil.</title>
        <authorList>
            <person name="Yamashiro T."/>
            <person name="Shiraishi A."/>
            <person name="Satake H."/>
            <person name="Nakayama K."/>
        </authorList>
    </citation>
    <scope>NUCLEOTIDE SEQUENCE</scope>
</reference>
<dbReference type="GO" id="GO:0004386">
    <property type="term" value="F:helicase activity"/>
    <property type="evidence" value="ECO:0007669"/>
    <property type="project" value="UniProtKB-KW"/>
</dbReference>